<sequence length="451" mass="48382">MTSTSLSQWKQSCVTRSSCGKQPSPPGFLSLKTSPRRSRMFSLRPIEGPYLQHSRVSEQLTSSRAWRSRRYLDSEHCSRFEVASNGDTVGGWCSGGPELSAVPTRLVVASSGFNSSIQDGTGPSNSGLYSEFKDWLVRGPVGSTVSKWSPPPWARKAAEPLAPAGRTALRVTDALAERLFNGPIAVAAALFTRWNPPKWFLRSMSAVILAGQVTLRIAQGKIHWRNTIEQLRIVGPNSLGVCLLTASFVGMVFTIQFAREFTKLGLTRSIGGVLALALARELVPVITSVILAGRVGSAFAAELGTMQVSQQTDTLRVLQTDPVDYLVTPRVLACLFALPVLVILCFGIGMGASVFLAEGAYQVSANIMLDSAQASLTAWDIISSLLKSVVFGYIISVVSCSWGYTTTGGAKGVGESTTSAVVISLVGIFIADFVLSYLFFHGQGDALKQLM</sequence>
<dbReference type="PANTHER" id="PTHR30188">
    <property type="entry name" value="ABC TRANSPORTER PERMEASE PROTEIN-RELATED"/>
    <property type="match status" value="1"/>
</dbReference>
<evidence type="ECO:0000313" key="8">
    <source>
        <dbReference type="EMBL" id="JAC76041.1"/>
    </source>
</evidence>
<keyword evidence="3" id="KW-0813">Transport</keyword>
<proteinExistence type="inferred from homology"/>
<comment type="subcellular location">
    <subcellularLocation>
        <location evidence="1">Membrane</location>
        <topology evidence="1">Multi-pass membrane protein</topology>
    </subcellularLocation>
</comment>
<feature type="transmembrane region" description="Helical" evidence="7">
    <location>
        <begin position="238"/>
        <end position="258"/>
    </location>
</feature>
<dbReference type="InterPro" id="IPR030802">
    <property type="entry name" value="Permease_MalE"/>
</dbReference>
<evidence type="ECO:0000256" key="1">
    <source>
        <dbReference type="ARBA" id="ARBA00004141"/>
    </source>
</evidence>
<dbReference type="GO" id="GO:0043190">
    <property type="term" value="C:ATP-binding cassette (ABC) transporter complex"/>
    <property type="evidence" value="ECO:0007669"/>
    <property type="project" value="InterPro"/>
</dbReference>
<keyword evidence="4 7" id="KW-0812">Transmembrane</keyword>
<keyword evidence="6 7" id="KW-0472">Membrane</keyword>
<organism evidence="8">
    <name type="scientific">Tetraselmis sp. GSL018</name>
    <dbReference type="NCBI Taxonomy" id="582737"/>
    <lineage>
        <taxon>Eukaryota</taxon>
        <taxon>Viridiplantae</taxon>
        <taxon>Chlorophyta</taxon>
        <taxon>core chlorophytes</taxon>
        <taxon>Chlorodendrophyceae</taxon>
        <taxon>Chlorodendrales</taxon>
        <taxon>Chlorodendraceae</taxon>
        <taxon>Tetraselmis</taxon>
    </lineage>
</organism>
<dbReference type="InterPro" id="IPR003453">
    <property type="entry name" value="ABC_MlaE_roteobac"/>
</dbReference>
<dbReference type="EMBL" id="GBEZ01009553">
    <property type="protein sequence ID" value="JAC76041.1"/>
    <property type="molecule type" value="Transcribed_RNA"/>
</dbReference>
<evidence type="ECO:0000256" key="7">
    <source>
        <dbReference type="SAM" id="Phobius"/>
    </source>
</evidence>
<dbReference type="GO" id="GO:0005548">
    <property type="term" value="F:phospholipid transporter activity"/>
    <property type="evidence" value="ECO:0007669"/>
    <property type="project" value="TreeGrafter"/>
</dbReference>
<accession>A0A061RZR3</accession>
<dbReference type="AlphaFoldDB" id="A0A061RZR3"/>
<dbReference type="NCBIfam" id="TIGR00056">
    <property type="entry name" value="MlaE family lipid ABC transporter permease subunit"/>
    <property type="match status" value="1"/>
</dbReference>
<feature type="transmembrane region" description="Helical" evidence="7">
    <location>
        <begin position="416"/>
        <end position="440"/>
    </location>
</feature>
<feature type="transmembrane region" description="Helical" evidence="7">
    <location>
        <begin position="270"/>
        <end position="293"/>
    </location>
</feature>
<dbReference type="Pfam" id="PF02405">
    <property type="entry name" value="MlaE"/>
    <property type="match status" value="1"/>
</dbReference>
<protein>
    <submittedName>
        <fullName evidence="8">Putative ABC transport system permease protein</fullName>
    </submittedName>
</protein>
<evidence type="ECO:0000256" key="5">
    <source>
        <dbReference type="ARBA" id="ARBA00022989"/>
    </source>
</evidence>
<evidence type="ECO:0000256" key="2">
    <source>
        <dbReference type="ARBA" id="ARBA00007556"/>
    </source>
</evidence>
<comment type="similarity">
    <text evidence="2">Belongs to the MlaE permease family.</text>
</comment>
<gene>
    <name evidence="8" type="primary">ABC.X1.P</name>
    <name evidence="8" type="ORF">TSPGSL018_21334</name>
</gene>
<evidence type="ECO:0000256" key="6">
    <source>
        <dbReference type="ARBA" id="ARBA00023136"/>
    </source>
</evidence>
<dbReference type="PANTHER" id="PTHR30188:SF4">
    <property type="entry name" value="PROTEIN TRIGALACTOSYLDIACYLGLYCEROL 1, CHLOROPLASTIC"/>
    <property type="match status" value="1"/>
</dbReference>
<keyword evidence="5 7" id="KW-1133">Transmembrane helix</keyword>
<reference evidence="8" key="1">
    <citation type="submission" date="2014-05" db="EMBL/GenBank/DDBJ databases">
        <title>The transcriptome of the halophilic microalga Tetraselmis sp. GSL018 isolated from the Great Salt Lake, Utah.</title>
        <authorList>
            <person name="Jinkerson R.E."/>
            <person name="D'Adamo S."/>
            <person name="Posewitz M.C."/>
        </authorList>
    </citation>
    <scope>NUCLEOTIDE SEQUENCE</scope>
    <source>
        <strain evidence="8">GSL018</strain>
    </source>
</reference>
<evidence type="ECO:0000256" key="4">
    <source>
        <dbReference type="ARBA" id="ARBA00022692"/>
    </source>
</evidence>
<feature type="transmembrane region" description="Helical" evidence="7">
    <location>
        <begin position="330"/>
        <end position="357"/>
    </location>
</feature>
<evidence type="ECO:0000256" key="3">
    <source>
        <dbReference type="ARBA" id="ARBA00022448"/>
    </source>
</evidence>
<name>A0A061RZR3_9CHLO</name>
<feature type="transmembrane region" description="Helical" evidence="7">
    <location>
        <begin position="378"/>
        <end position="404"/>
    </location>
</feature>